<name>A0A517TVY4_9BACT</name>
<evidence type="ECO:0000313" key="2">
    <source>
        <dbReference type="Proteomes" id="UP000317909"/>
    </source>
</evidence>
<gene>
    <name evidence="1" type="ORF">I41_17100</name>
</gene>
<evidence type="ECO:0008006" key="3">
    <source>
        <dbReference type="Google" id="ProtNLM"/>
    </source>
</evidence>
<keyword evidence="2" id="KW-1185">Reference proteome</keyword>
<accession>A0A517TVY4</accession>
<dbReference type="AlphaFoldDB" id="A0A517TVY4"/>
<sequence>MGGMRCAWAARWLVVAVCLGCGNGSPFDYVPVSGTLTYEDGTPISAGGIELQFFAQDAKPVNGAHARPAGTKVDASGNFVNVTSYKYGDGLVLGKHKVSIDYATDAKGKLLVPKEYTHGGTTPLIVEITEDSAEAPLEIKVPRP</sequence>
<dbReference type="KEGG" id="llh:I41_17100"/>
<protein>
    <recommendedName>
        <fullName evidence="3">Nickel uptake substrate-specific transmembrane region</fullName>
    </recommendedName>
</protein>
<organism evidence="1 2">
    <name type="scientific">Lacipirellula limnantheis</name>
    <dbReference type="NCBI Taxonomy" id="2528024"/>
    <lineage>
        <taxon>Bacteria</taxon>
        <taxon>Pseudomonadati</taxon>
        <taxon>Planctomycetota</taxon>
        <taxon>Planctomycetia</taxon>
        <taxon>Pirellulales</taxon>
        <taxon>Lacipirellulaceae</taxon>
        <taxon>Lacipirellula</taxon>
    </lineage>
</organism>
<evidence type="ECO:0000313" key="1">
    <source>
        <dbReference type="EMBL" id="QDT72530.1"/>
    </source>
</evidence>
<proteinExistence type="predicted"/>
<dbReference type="Proteomes" id="UP000317909">
    <property type="component" value="Chromosome"/>
</dbReference>
<dbReference type="EMBL" id="CP036339">
    <property type="protein sequence ID" value="QDT72530.1"/>
    <property type="molecule type" value="Genomic_DNA"/>
</dbReference>
<reference evidence="1 2" key="1">
    <citation type="submission" date="2019-02" db="EMBL/GenBank/DDBJ databases">
        <title>Deep-cultivation of Planctomycetes and their phenomic and genomic characterization uncovers novel biology.</title>
        <authorList>
            <person name="Wiegand S."/>
            <person name="Jogler M."/>
            <person name="Boedeker C."/>
            <person name="Pinto D."/>
            <person name="Vollmers J."/>
            <person name="Rivas-Marin E."/>
            <person name="Kohn T."/>
            <person name="Peeters S.H."/>
            <person name="Heuer A."/>
            <person name="Rast P."/>
            <person name="Oberbeckmann S."/>
            <person name="Bunk B."/>
            <person name="Jeske O."/>
            <person name="Meyerdierks A."/>
            <person name="Storesund J.E."/>
            <person name="Kallscheuer N."/>
            <person name="Luecker S."/>
            <person name="Lage O.M."/>
            <person name="Pohl T."/>
            <person name="Merkel B.J."/>
            <person name="Hornburger P."/>
            <person name="Mueller R.-W."/>
            <person name="Bruemmer F."/>
            <person name="Labrenz M."/>
            <person name="Spormann A.M."/>
            <person name="Op den Camp H."/>
            <person name="Overmann J."/>
            <person name="Amann R."/>
            <person name="Jetten M.S.M."/>
            <person name="Mascher T."/>
            <person name="Medema M.H."/>
            <person name="Devos D.P."/>
            <person name="Kaster A.-K."/>
            <person name="Ovreas L."/>
            <person name="Rohde M."/>
            <person name="Galperin M.Y."/>
            <person name="Jogler C."/>
        </authorList>
    </citation>
    <scope>NUCLEOTIDE SEQUENCE [LARGE SCALE GENOMIC DNA]</scope>
    <source>
        <strain evidence="1 2">I41</strain>
    </source>
</reference>